<reference evidence="2 3" key="1">
    <citation type="submission" date="2017-09" db="EMBL/GenBank/DDBJ databases">
        <title>Sphingomonas spermidinifaciens 9NM-10, whole genome shotgun sequence.</title>
        <authorList>
            <person name="Feng G."/>
            <person name="Zhu H."/>
        </authorList>
    </citation>
    <scope>NUCLEOTIDE SEQUENCE [LARGE SCALE GENOMIC DNA]</scope>
    <source>
        <strain evidence="2 3">9NM-10</strain>
    </source>
</reference>
<keyword evidence="1" id="KW-0812">Transmembrane</keyword>
<dbReference type="OrthoDB" id="9809782at2"/>
<sequence length="75" mass="8571">MQSHVAALPEVRSGRHYGLDWLRIAAFGLLILYHIGMVFAPWHWVIDTDRSYPELIPPMALLTPWRLSLLFAVSG</sequence>
<evidence type="ECO:0000313" key="3">
    <source>
        <dbReference type="Proteomes" id="UP000218366"/>
    </source>
</evidence>
<proteinExistence type="predicted"/>
<dbReference type="Proteomes" id="UP000218366">
    <property type="component" value="Unassembled WGS sequence"/>
</dbReference>
<evidence type="ECO:0000313" key="2">
    <source>
        <dbReference type="EMBL" id="PCD04530.1"/>
    </source>
</evidence>
<feature type="transmembrane region" description="Helical" evidence="1">
    <location>
        <begin position="21"/>
        <end position="43"/>
    </location>
</feature>
<organism evidence="2 3">
    <name type="scientific">Sphingomonas spermidinifaciens</name>
    <dbReference type="NCBI Taxonomy" id="1141889"/>
    <lineage>
        <taxon>Bacteria</taxon>
        <taxon>Pseudomonadati</taxon>
        <taxon>Pseudomonadota</taxon>
        <taxon>Alphaproteobacteria</taxon>
        <taxon>Sphingomonadales</taxon>
        <taxon>Sphingomonadaceae</taxon>
        <taxon>Sphingomonas</taxon>
    </lineage>
</organism>
<dbReference type="AlphaFoldDB" id="A0A2A4B8Y5"/>
<dbReference type="PANTHER" id="PTHR36927">
    <property type="entry name" value="BLR4337 PROTEIN"/>
    <property type="match status" value="1"/>
</dbReference>
<keyword evidence="1" id="KW-0472">Membrane</keyword>
<comment type="caution">
    <text evidence="2">The sequence shown here is derived from an EMBL/GenBank/DDBJ whole genome shotgun (WGS) entry which is preliminary data.</text>
</comment>
<keyword evidence="3" id="KW-1185">Reference proteome</keyword>
<dbReference type="InterPro" id="IPR050623">
    <property type="entry name" value="Glucan_succinyl_AcylTrfase"/>
</dbReference>
<dbReference type="PANTHER" id="PTHR36927:SF3">
    <property type="entry name" value="GLUCANS BIOSYNTHESIS PROTEIN C"/>
    <property type="match status" value="1"/>
</dbReference>
<dbReference type="EMBL" id="NWMW01000001">
    <property type="protein sequence ID" value="PCD04530.1"/>
    <property type="molecule type" value="Genomic_DNA"/>
</dbReference>
<accession>A0A2A4B8Y5</accession>
<dbReference type="RefSeq" id="WP_141395825.1">
    <property type="nucleotide sequence ID" value="NZ_NWMW01000001.1"/>
</dbReference>
<evidence type="ECO:0008006" key="4">
    <source>
        <dbReference type="Google" id="ProtNLM"/>
    </source>
</evidence>
<gene>
    <name evidence="2" type="ORF">COC42_09815</name>
</gene>
<keyword evidence="1" id="KW-1133">Transmembrane helix</keyword>
<name>A0A2A4B8Y5_9SPHN</name>
<evidence type="ECO:0000256" key="1">
    <source>
        <dbReference type="SAM" id="Phobius"/>
    </source>
</evidence>
<protein>
    <recommendedName>
        <fullName evidence="4">Acyltransferase</fullName>
    </recommendedName>
</protein>